<reference evidence="5" key="1">
    <citation type="submission" date="2021-04" db="EMBL/GenBank/DDBJ databases">
        <authorList>
            <consortium name="Wellcome Sanger Institute Data Sharing"/>
        </authorList>
    </citation>
    <scope>NUCLEOTIDE SEQUENCE [LARGE SCALE GENOMIC DNA]</scope>
</reference>
<dbReference type="InterPro" id="IPR007110">
    <property type="entry name" value="Ig-like_dom"/>
</dbReference>
<feature type="compositionally biased region" description="Low complexity" evidence="3">
    <location>
        <begin position="366"/>
        <end position="380"/>
    </location>
</feature>
<proteinExistence type="predicted"/>
<dbReference type="OrthoDB" id="6151406at2759"/>
<dbReference type="SUPFAM" id="SSF48726">
    <property type="entry name" value="Immunoglobulin"/>
    <property type="match status" value="4"/>
</dbReference>
<evidence type="ECO:0000256" key="1">
    <source>
        <dbReference type="ARBA" id="ARBA00022729"/>
    </source>
</evidence>
<dbReference type="InterPro" id="IPR003599">
    <property type="entry name" value="Ig_sub"/>
</dbReference>
<accession>A0A3Q1JGP2</accession>
<dbReference type="Proteomes" id="UP000265040">
    <property type="component" value="Chromosome 18"/>
</dbReference>
<feature type="domain" description="Ig-like" evidence="4">
    <location>
        <begin position="295"/>
        <end position="376"/>
    </location>
</feature>
<keyword evidence="1" id="KW-0732">Signal</keyword>
<dbReference type="PANTHER" id="PTHR11481:SF64">
    <property type="entry name" value="FC RECEPTOR-LIKE PROTEIN 4"/>
    <property type="match status" value="1"/>
</dbReference>
<dbReference type="AlphaFoldDB" id="A0A3Q1JGP2"/>
<sequence>MYSNSIQTVTTLPVLYWTRCCQGVFIILFVDIVKARSFIIIPSSSQLFDGDSFSLSCEGDDSSAGWTLRRNTIKETRTQCGDGWGEPAGSFCRISHIVPLDSGVYWCESREGSASTIINITVSGGSVILQSPVLPVMEGHDVTLHCQTKSPPSKLPADFYKDGSLIRTEPTGHMTIHHVTKSDEGLYKCHISSHGESPPSWISVTVRLTVSPSSSQLFTGDFISLSCEEDDSSAGWTLRRNTTRETRTQCGDGWGETAGSSCRISHIVPLDSGVYWCESREGSTSTIINITVSGGSVILQSPVLPVMEGHDVTLHCQTKSPPSKLPADFYKDGSLIRTEPTGHMTIHHVTKSDEGLYKCHISSHGESPPSTEEPTTTASPPAPTFLQLLFRLVLHLVLTVDTFSFQPLTLENHLPVSMVMTSPTQAEQGLDDDYDDVITEHQF</sequence>
<reference evidence="5" key="2">
    <citation type="submission" date="2025-08" db="UniProtKB">
        <authorList>
            <consortium name="Ensembl"/>
        </authorList>
    </citation>
    <scope>IDENTIFICATION</scope>
</reference>
<feature type="domain" description="Ig-like" evidence="4">
    <location>
        <begin position="125"/>
        <end position="205"/>
    </location>
</feature>
<evidence type="ECO:0000259" key="4">
    <source>
        <dbReference type="PROSITE" id="PS50835"/>
    </source>
</evidence>
<evidence type="ECO:0000256" key="3">
    <source>
        <dbReference type="SAM" id="MobiDB-lite"/>
    </source>
</evidence>
<evidence type="ECO:0000256" key="2">
    <source>
        <dbReference type="ARBA" id="ARBA00023157"/>
    </source>
</evidence>
<keyword evidence="2" id="KW-1015">Disulfide bond</keyword>
<protein>
    <recommendedName>
        <fullName evidence="4">Ig-like domain-containing protein</fullName>
    </recommendedName>
</protein>
<dbReference type="GO" id="GO:0009897">
    <property type="term" value="C:external side of plasma membrane"/>
    <property type="evidence" value="ECO:0007669"/>
    <property type="project" value="TreeGrafter"/>
</dbReference>
<dbReference type="GO" id="GO:0004888">
    <property type="term" value="F:transmembrane signaling receptor activity"/>
    <property type="evidence" value="ECO:0007669"/>
    <property type="project" value="TreeGrafter"/>
</dbReference>
<evidence type="ECO:0000313" key="6">
    <source>
        <dbReference type="Proteomes" id="UP000265040"/>
    </source>
</evidence>
<dbReference type="InterPro" id="IPR003598">
    <property type="entry name" value="Ig_sub2"/>
</dbReference>
<dbReference type="SMART" id="SM00408">
    <property type="entry name" value="IGc2"/>
    <property type="match status" value="4"/>
</dbReference>
<evidence type="ECO:0000313" key="5">
    <source>
        <dbReference type="Ensembl" id="ENSATEP00000014106.2"/>
    </source>
</evidence>
<dbReference type="GO" id="GO:0006955">
    <property type="term" value="P:immune response"/>
    <property type="evidence" value="ECO:0007669"/>
    <property type="project" value="TreeGrafter"/>
</dbReference>
<dbReference type="GO" id="GO:0007166">
    <property type="term" value="P:cell surface receptor signaling pathway"/>
    <property type="evidence" value="ECO:0007669"/>
    <property type="project" value="TreeGrafter"/>
</dbReference>
<dbReference type="Ensembl" id="ENSATET00000014334.2">
    <property type="protein sequence ID" value="ENSATEP00000014106.2"/>
    <property type="gene ID" value="ENSATEG00000029362.1"/>
</dbReference>
<dbReference type="Gene3D" id="2.60.40.10">
    <property type="entry name" value="Immunoglobulins"/>
    <property type="match status" value="4"/>
</dbReference>
<dbReference type="PROSITE" id="PS50835">
    <property type="entry name" value="IG_LIKE"/>
    <property type="match status" value="2"/>
</dbReference>
<dbReference type="SMART" id="SM00409">
    <property type="entry name" value="IG"/>
    <property type="match status" value="4"/>
</dbReference>
<dbReference type="PANTHER" id="PTHR11481">
    <property type="entry name" value="IMMUNOGLOBULIN FC RECEPTOR"/>
    <property type="match status" value="1"/>
</dbReference>
<dbReference type="InterPro" id="IPR050488">
    <property type="entry name" value="Ig_Fc_receptor"/>
</dbReference>
<name>A0A3Q1JGP2_ANATE</name>
<dbReference type="InterPro" id="IPR036179">
    <property type="entry name" value="Ig-like_dom_sf"/>
</dbReference>
<dbReference type="GeneTree" id="ENSGT00940000163711"/>
<organism evidence="5 6">
    <name type="scientific">Anabas testudineus</name>
    <name type="common">Climbing perch</name>
    <name type="synonym">Anthias testudineus</name>
    <dbReference type="NCBI Taxonomy" id="64144"/>
    <lineage>
        <taxon>Eukaryota</taxon>
        <taxon>Metazoa</taxon>
        <taxon>Chordata</taxon>
        <taxon>Craniata</taxon>
        <taxon>Vertebrata</taxon>
        <taxon>Euteleostomi</taxon>
        <taxon>Actinopterygii</taxon>
        <taxon>Neopterygii</taxon>
        <taxon>Teleostei</taxon>
        <taxon>Neoteleostei</taxon>
        <taxon>Acanthomorphata</taxon>
        <taxon>Anabantaria</taxon>
        <taxon>Anabantiformes</taxon>
        <taxon>Anabantoidei</taxon>
        <taxon>Anabantidae</taxon>
        <taxon>Anabas</taxon>
    </lineage>
</organism>
<dbReference type="InParanoid" id="A0A3Q1JGP2"/>
<dbReference type="STRING" id="64144.ENSATEP00000014106"/>
<keyword evidence="6" id="KW-1185">Reference proteome</keyword>
<reference evidence="5" key="3">
    <citation type="submission" date="2025-09" db="UniProtKB">
        <authorList>
            <consortium name="Ensembl"/>
        </authorList>
    </citation>
    <scope>IDENTIFICATION</scope>
</reference>
<feature type="region of interest" description="Disordered" evidence="3">
    <location>
        <begin position="361"/>
        <end position="380"/>
    </location>
</feature>
<dbReference type="Pfam" id="PF13927">
    <property type="entry name" value="Ig_3"/>
    <property type="match status" value="2"/>
</dbReference>
<dbReference type="InterPro" id="IPR013783">
    <property type="entry name" value="Ig-like_fold"/>
</dbReference>